<dbReference type="EMBL" id="JAEACU010000005">
    <property type="protein sequence ID" value="KAH7527914.1"/>
    <property type="molecule type" value="Genomic_DNA"/>
</dbReference>
<dbReference type="PANTHER" id="PTHR47186:SF13">
    <property type="entry name" value="DISEASE RESISTANCE PROTEIN RGA3"/>
    <property type="match status" value="1"/>
</dbReference>
<dbReference type="SUPFAM" id="SSF52058">
    <property type="entry name" value="L domain-like"/>
    <property type="match status" value="1"/>
</dbReference>
<feature type="domain" description="R13L1/DRL21-like LRR repeat region" evidence="1">
    <location>
        <begin position="18"/>
        <end position="101"/>
    </location>
</feature>
<dbReference type="PANTHER" id="PTHR47186">
    <property type="entry name" value="LEUCINE-RICH REPEAT-CONTAINING PROTEIN 57"/>
    <property type="match status" value="1"/>
</dbReference>
<sequence>MHELGILVSGVTRSTQWAKKHLTSLTLFWDFTTNVWVNNAAVEKQLECLEPHPTISELALVGYEGIKFSDWLSSLRNLTRFSLRKCNCQHLSPLSQLGSLVAYRLPNLEGWWQKEHSTSSSSLPSFGRLDKLVIEDCPKLHSMPLYLNLRDYLVLDNTSFDTFQHTINAPQSDSTLSPLYQLNTLCIIGIKKLDITQCDNIKWERLQSLRFLRLDYLPKLDKLPKGLQHLTALGELHIWRCNIKTLPEWIGNFSILKSLEFQLSLFEFHCLKH</sequence>
<evidence type="ECO:0000313" key="3">
    <source>
        <dbReference type="Proteomes" id="UP000813462"/>
    </source>
</evidence>
<dbReference type="Gene3D" id="3.80.10.10">
    <property type="entry name" value="Ribonuclease Inhibitor"/>
    <property type="match status" value="2"/>
</dbReference>
<proteinExistence type="predicted"/>
<reference evidence="2" key="1">
    <citation type="journal article" date="2021" name="Front. Plant Sci.">
        <title>Chromosome-Scale Genome Assembly for Chinese Sour Jujube and Insights Into Its Genome Evolution and Domestication Signature.</title>
        <authorList>
            <person name="Shen L.-Y."/>
            <person name="Luo H."/>
            <person name="Wang X.-L."/>
            <person name="Wang X.-M."/>
            <person name="Qiu X.-J."/>
            <person name="Liu H."/>
            <person name="Zhou S.-S."/>
            <person name="Jia K.-H."/>
            <person name="Nie S."/>
            <person name="Bao Y.-T."/>
            <person name="Zhang R.-G."/>
            <person name="Yun Q.-Z."/>
            <person name="Chai Y.-H."/>
            <person name="Lu J.-Y."/>
            <person name="Li Y."/>
            <person name="Zhao S.-W."/>
            <person name="Mao J.-F."/>
            <person name="Jia S.-G."/>
            <person name="Mao Y.-M."/>
        </authorList>
    </citation>
    <scope>NUCLEOTIDE SEQUENCE</scope>
    <source>
        <strain evidence="2">AT0</strain>
        <tissue evidence="2">Leaf</tissue>
    </source>
</reference>
<organism evidence="2 3">
    <name type="scientific">Ziziphus jujuba var. spinosa</name>
    <dbReference type="NCBI Taxonomy" id="714518"/>
    <lineage>
        <taxon>Eukaryota</taxon>
        <taxon>Viridiplantae</taxon>
        <taxon>Streptophyta</taxon>
        <taxon>Embryophyta</taxon>
        <taxon>Tracheophyta</taxon>
        <taxon>Spermatophyta</taxon>
        <taxon>Magnoliopsida</taxon>
        <taxon>eudicotyledons</taxon>
        <taxon>Gunneridae</taxon>
        <taxon>Pentapetalae</taxon>
        <taxon>rosids</taxon>
        <taxon>fabids</taxon>
        <taxon>Rosales</taxon>
        <taxon>Rhamnaceae</taxon>
        <taxon>Paliureae</taxon>
        <taxon>Ziziphus</taxon>
    </lineage>
</organism>
<evidence type="ECO:0000259" key="1">
    <source>
        <dbReference type="Pfam" id="PF25019"/>
    </source>
</evidence>
<evidence type="ECO:0000313" key="2">
    <source>
        <dbReference type="EMBL" id="KAH7527914.1"/>
    </source>
</evidence>
<accession>A0A978VC25</accession>
<gene>
    <name evidence="2" type="ORF">FEM48_Zijuj05G0016800</name>
</gene>
<dbReference type="Proteomes" id="UP000813462">
    <property type="component" value="Unassembled WGS sequence"/>
</dbReference>
<name>A0A978VC25_ZIZJJ</name>
<protein>
    <recommendedName>
        <fullName evidence="1">R13L1/DRL21-like LRR repeat region domain-containing protein</fullName>
    </recommendedName>
</protein>
<comment type="caution">
    <text evidence="2">The sequence shown here is derived from an EMBL/GenBank/DDBJ whole genome shotgun (WGS) entry which is preliminary data.</text>
</comment>
<dbReference type="InterPro" id="IPR056789">
    <property type="entry name" value="LRR_R13L1-DRL21"/>
</dbReference>
<dbReference type="InterPro" id="IPR032675">
    <property type="entry name" value="LRR_dom_sf"/>
</dbReference>
<dbReference type="Pfam" id="PF25019">
    <property type="entry name" value="LRR_R13L1-DRL21"/>
    <property type="match status" value="1"/>
</dbReference>
<dbReference type="AlphaFoldDB" id="A0A978VC25"/>